<dbReference type="EMBL" id="JASNVW010000001">
    <property type="protein sequence ID" value="MDK6028295.1"/>
    <property type="molecule type" value="Genomic_DNA"/>
</dbReference>
<evidence type="ECO:0000313" key="1">
    <source>
        <dbReference type="EMBL" id="MDK6028295.1"/>
    </source>
</evidence>
<name>A0ABD4Z565_9CREN</name>
<comment type="caution">
    <text evidence="1">The sequence shown here is derived from an EMBL/GenBank/DDBJ whole genome shotgun (WGS) entry which is preliminary data.</text>
</comment>
<gene>
    <name evidence="1" type="ORF">QPL79_02820</name>
</gene>
<dbReference type="Proteomes" id="UP001529235">
    <property type="component" value="Unassembled WGS sequence"/>
</dbReference>
<dbReference type="AlphaFoldDB" id="A0ABD4Z565"/>
<organism evidence="1 2">
    <name type="scientific">Ignisphaera cupida</name>
    <dbReference type="NCBI Taxonomy" id="3050454"/>
    <lineage>
        <taxon>Archaea</taxon>
        <taxon>Thermoproteota</taxon>
        <taxon>Thermoprotei</taxon>
        <taxon>Desulfurococcales</taxon>
        <taxon>Desulfurococcaceae</taxon>
        <taxon>Ignisphaera</taxon>
    </lineage>
</organism>
<proteinExistence type="predicted"/>
<evidence type="ECO:0008006" key="3">
    <source>
        <dbReference type="Google" id="ProtNLM"/>
    </source>
</evidence>
<dbReference type="RefSeq" id="WP_285273262.1">
    <property type="nucleotide sequence ID" value="NZ_JASNVW010000001.1"/>
</dbReference>
<keyword evidence="2" id="KW-1185">Reference proteome</keyword>
<protein>
    <recommendedName>
        <fullName evidence="3">MoaD/ThiS family protein</fullName>
    </recommendedName>
</protein>
<accession>A0ABD4Z565</accession>
<evidence type="ECO:0000313" key="2">
    <source>
        <dbReference type="Proteomes" id="UP001529235"/>
    </source>
</evidence>
<reference evidence="1 2" key="1">
    <citation type="submission" date="2023-05" db="EMBL/GenBank/DDBJ databases">
        <title>A new hyperthermophilic archaea 'Ignisphaera cupida' sp. nov. and description of the family 'Ignisphaeraceae' fam. nov.</title>
        <authorList>
            <person name="Podosokorskaya O.A."/>
            <person name="Elcheninov A.G."/>
            <person name="Klukina A."/>
            <person name="Merkel A.Y."/>
        </authorList>
    </citation>
    <scope>NUCLEOTIDE SEQUENCE [LARGE SCALE GENOMIC DNA]</scope>
    <source>
        <strain evidence="1 2">4213-co</strain>
    </source>
</reference>
<sequence>MRKITVKLIGFGQAQNRILSIEIDNITVSDLITEVSKIVKFDDVSIDEFIAICNNEQLYLDDKIPEECQEIELFPFASGG</sequence>